<feature type="compositionally biased region" description="Basic and acidic residues" evidence="10">
    <location>
        <begin position="125"/>
        <end position="152"/>
    </location>
</feature>
<dbReference type="EMBL" id="CDMZ01000728">
    <property type="protein sequence ID" value="CEM20310.1"/>
    <property type="molecule type" value="Genomic_DNA"/>
</dbReference>
<feature type="binding site" evidence="8">
    <location>
        <position position="1195"/>
    </location>
    <ligand>
        <name>ATP</name>
        <dbReference type="ChEBI" id="CHEBI:30616"/>
    </ligand>
</feature>
<feature type="compositionally biased region" description="Low complexity" evidence="10">
    <location>
        <begin position="459"/>
        <end position="468"/>
    </location>
</feature>
<keyword evidence="2" id="KW-0723">Serine/threonine-protein kinase</keyword>
<feature type="region of interest" description="Disordered" evidence="10">
    <location>
        <begin position="104"/>
        <end position="506"/>
    </location>
</feature>
<protein>
    <recommendedName>
        <fullName evidence="11">Protein kinase domain-containing protein</fullName>
    </recommendedName>
</protein>
<dbReference type="VEuPathDB" id="CryptoDB:Cvel_3908"/>
<feature type="compositionally biased region" description="Basic and acidic residues" evidence="10">
    <location>
        <begin position="391"/>
        <end position="409"/>
    </location>
</feature>
<feature type="region of interest" description="Disordered" evidence="10">
    <location>
        <begin position="620"/>
        <end position="972"/>
    </location>
</feature>
<evidence type="ECO:0000256" key="7">
    <source>
        <dbReference type="PIRSR" id="PIRSR630616-1"/>
    </source>
</evidence>
<name>A0A0G4FY81_9ALVE</name>
<dbReference type="SUPFAM" id="SSF56112">
    <property type="entry name" value="Protein kinase-like (PK-like)"/>
    <property type="match status" value="1"/>
</dbReference>
<feature type="compositionally biased region" description="Basic and acidic residues" evidence="10">
    <location>
        <begin position="909"/>
        <end position="919"/>
    </location>
</feature>
<organism evidence="12">
    <name type="scientific">Chromera velia CCMP2878</name>
    <dbReference type="NCBI Taxonomy" id="1169474"/>
    <lineage>
        <taxon>Eukaryota</taxon>
        <taxon>Sar</taxon>
        <taxon>Alveolata</taxon>
        <taxon>Colpodellida</taxon>
        <taxon>Chromeraceae</taxon>
        <taxon>Chromera</taxon>
    </lineage>
</organism>
<evidence type="ECO:0000256" key="3">
    <source>
        <dbReference type="ARBA" id="ARBA00022679"/>
    </source>
</evidence>
<dbReference type="GO" id="GO:0004674">
    <property type="term" value="F:protein serine/threonine kinase activity"/>
    <property type="evidence" value="ECO:0007669"/>
    <property type="project" value="UniProtKB-KW"/>
</dbReference>
<feature type="compositionally biased region" description="Basic and acidic residues" evidence="10">
    <location>
        <begin position="1508"/>
        <end position="1528"/>
    </location>
</feature>
<feature type="compositionally biased region" description="Low complexity" evidence="10">
    <location>
        <begin position="162"/>
        <end position="174"/>
    </location>
</feature>
<comment type="subunit">
    <text evidence="1">Monomer.</text>
</comment>
<dbReference type="SMART" id="SM00220">
    <property type="entry name" value="S_TKc"/>
    <property type="match status" value="1"/>
</dbReference>
<keyword evidence="3" id="KW-0808">Transferase</keyword>
<feature type="cross-link" description="Glycyl lysine isopeptide (Lys-Gly) (interchain with G-Cter in SUMO2)" evidence="9">
    <location>
        <position position="1290"/>
    </location>
</feature>
<feature type="compositionally biased region" description="Acidic residues" evidence="10">
    <location>
        <begin position="1059"/>
        <end position="1097"/>
    </location>
</feature>
<dbReference type="FunFam" id="1.10.510.10:FF:000571">
    <property type="entry name" value="Maternal embryonic leucine zipper kinase"/>
    <property type="match status" value="1"/>
</dbReference>
<feature type="compositionally biased region" description="Polar residues" evidence="10">
    <location>
        <begin position="288"/>
        <end position="303"/>
    </location>
</feature>
<dbReference type="InterPro" id="IPR000719">
    <property type="entry name" value="Prot_kinase_dom"/>
</dbReference>
<feature type="compositionally biased region" description="Basic and acidic residues" evidence="10">
    <location>
        <begin position="366"/>
        <end position="383"/>
    </location>
</feature>
<feature type="compositionally biased region" description="Basic and acidic residues" evidence="10">
    <location>
        <begin position="808"/>
        <end position="819"/>
    </location>
</feature>
<feature type="domain" description="Protein kinase" evidence="11">
    <location>
        <begin position="1167"/>
        <end position="1420"/>
    </location>
</feature>
<evidence type="ECO:0000256" key="5">
    <source>
        <dbReference type="ARBA" id="ARBA00022777"/>
    </source>
</evidence>
<feature type="region of interest" description="Disordered" evidence="10">
    <location>
        <begin position="1470"/>
        <end position="1528"/>
    </location>
</feature>
<evidence type="ECO:0000256" key="4">
    <source>
        <dbReference type="ARBA" id="ARBA00022741"/>
    </source>
</evidence>
<feature type="binding site" evidence="8">
    <location>
        <position position="1306"/>
    </location>
    <ligand>
        <name>ATP</name>
        <dbReference type="ChEBI" id="CHEBI:30616"/>
    </ligand>
</feature>
<feature type="active site" description="Proton acceptor" evidence="7">
    <location>
        <position position="1288"/>
    </location>
</feature>
<dbReference type="Gene3D" id="1.10.510.10">
    <property type="entry name" value="Transferase(Phosphotransferase) domain 1"/>
    <property type="match status" value="1"/>
</dbReference>
<dbReference type="InterPro" id="IPR011009">
    <property type="entry name" value="Kinase-like_dom_sf"/>
</dbReference>
<gene>
    <name evidence="12" type="ORF">Cvel_3908</name>
</gene>
<feature type="compositionally biased region" description="Acidic residues" evidence="10">
    <location>
        <begin position="657"/>
        <end position="666"/>
    </location>
</feature>
<evidence type="ECO:0000256" key="10">
    <source>
        <dbReference type="SAM" id="MobiDB-lite"/>
    </source>
</evidence>
<accession>A0A0G4FY81</accession>
<feature type="compositionally biased region" description="Acidic residues" evidence="10">
    <location>
        <begin position="339"/>
        <end position="361"/>
    </location>
</feature>
<dbReference type="FunFam" id="3.30.200.20:FF:000042">
    <property type="entry name" value="Aurora kinase A"/>
    <property type="match status" value="1"/>
</dbReference>
<feature type="compositionally biased region" description="Low complexity" evidence="10">
    <location>
        <begin position="782"/>
        <end position="797"/>
    </location>
</feature>
<evidence type="ECO:0000256" key="2">
    <source>
        <dbReference type="ARBA" id="ARBA00022527"/>
    </source>
</evidence>
<keyword evidence="4 8" id="KW-0547">Nucleotide-binding</keyword>
<evidence type="ECO:0000256" key="6">
    <source>
        <dbReference type="ARBA" id="ARBA00022840"/>
    </source>
</evidence>
<feature type="compositionally biased region" description="Acidic residues" evidence="10">
    <location>
        <begin position="238"/>
        <end position="253"/>
    </location>
</feature>
<proteinExistence type="predicted"/>
<evidence type="ECO:0000256" key="9">
    <source>
        <dbReference type="PIRSR" id="PIRSR630616-3"/>
    </source>
</evidence>
<feature type="region of interest" description="Disordered" evidence="10">
    <location>
        <begin position="524"/>
        <end position="578"/>
    </location>
</feature>
<dbReference type="Pfam" id="PF00069">
    <property type="entry name" value="Pkinase"/>
    <property type="match status" value="1"/>
</dbReference>
<sequence length="1528" mass="168851">MKAGSKWAPEEQANLLEKWRESDGDFNKIHQALPHRTIGALRSKFSAVTKPHLEGVMKWIEEAEENNETESLGTDNLQHLAKHAAVLMALMGVSAEEAIKQRLTRVADSDEDDENEEEGDGPEQQEEHPNVEEEAKAEIPTETQDQKKEKDAPPSPLPNPSPKSASPLKPACSPHASPAPVCPSPVEGGAAQEEQAVPASPICPPSPMGSASPVARGTSVRAAADLSEFPCSPGAASYEEESERDVAENDQEEQPVGSPVPPSPLLMQSPHVPKQSAIVSSAVAATPEVQQKQMSVAPNSAAVTPSGGRRRKSVLEVLMSVRKSANPDRRSSAAHFTYDSDEEDEDEEEKEEEDEEEEGSAGEEFTNEKEVAVVEEQAEKERENDTEEEKSEVVRGQKEEQEEKQKEEAPEAALASPPAAPVCEERTETVETEDPEQEKEEEKGEEKDKQEDDVKSVVIASPQIASPPSRRPSRRVHTHEQEEQQTPQPDRFSTAAFTELQPERDGTHSTGILAMAAQAVNPCPGVENREQKEESLPQTSTPKRQCPAHVPPVTPAFGRGFPTPPPPKGESTDWALTESDDPFCLRPFQIKKENVTANPEPDVPEIVAARVIPTTTQQPLLPRGILKNTAPLQTLPMSPSKKKTVGFPAGKIPPKEGDEEEEEDSEKENAAGNARVVRFILSTPQKQKKPQNTATTDDDEAEQSRKKKTPCAKKTPLPRGDSRVRSIPPSESECASPETPKPLTGRQIGMGPGGRVPPLHITQSGMPTLGGRRASPLGAFTPSSSVENSSSNPPSNERSIKQTNKSTRPSEERTCRDSLQEAAGRSSSGSLHLDEILQAEGSPLAPTPAKTKGATRHQPRNTASLMKEWKRQPAAAFHPAGTPMPVQQNKGNLHQTQPQQQKKPAYVFDESRRIPEGRSRPPSSAGYVEKAIKTGTPKPKVKKDEGTPQPFKPASAVAQVGAAEKEGAADTPLRVMNSREVFVRDMERLSETLPVAPGSSVASVRKQRRSSVAEEEEEEDKAVPLFGTDDDEEEEEVESTIGAPFFSIQPSEKSGSKEENEEEEEDEEFLPSGDEEDEEDEEEEEKEGAEEDNETEYEAFATPKRWTVGGELPVRREVTEEDEDDEENRPLTVPPSNRAGRKDKEDEGPTPGRELCNTTLETPMGTMRIEKRLGRGGCGAVWLARDGEEKGYAIKMVDKEILANECDEEEFMREIEIHEALEHPNVIHLYAAFEDDRYIFLLLELAECSLWDELNAESVFNEKETAHVLRDIILAVNHCHVNEIIHRDIKPTNVLRGLDGKLKLSDFGLSSFVDSSVPRTTFCGTLSYMAPEFFTAKPCQYGPKVDSWALAVMAIELMSLEHPFEDEASKKVEEKILANDYKRVLPDSVSFECEHFLQKALQKDPADRISPSEMLKHPWIRMHTEQGYRSDLREYVRTSVAARRMSEMMRQETPPVVKQESPQLPAVKMEEFSAMRPERPRPSAAGGEEWNDEWLPCEAPSPFPGPQLKREEERRTSEGEKTPEIQRS</sequence>
<evidence type="ECO:0000259" key="11">
    <source>
        <dbReference type="PROSITE" id="PS50011"/>
    </source>
</evidence>
<feature type="compositionally biased region" description="Polar residues" evidence="10">
    <location>
        <begin position="885"/>
        <end position="902"/>
    </location>
</feature>
<feature type="region of interest" description="Disordered" evidence="10">
    <location>
        <begin position="989"/>
        <end position="1154"/>
    </location>
</feature>
<feature type="compositionally biased region" description="Acidic residues" evidence="10">
    <location>
        <begin position="430"/>
        <end position="439"/>
    </location>
</feature>
<keyword evidence="5" id="KW-0418">Kinase</keyword>
<keyword evidence="6 8" id="KW-0067">ATP-binding</keyword>
<feature type="compositionally biased region" description="Basic and acidic residues" evidence="10">
    <location>
        <begin position="1470"/>
        <end position="1481"/>
    </location>
</feature>
<dbReference type="GO" id="GO:0005524">
    <property type="term" value="F:ATP binding"/>
    <property type="evidence" value="ECO:0007669"/>
    <property type="project" value="UniProtKB-KW"/>
</dbReference>
<feature type="compositionally biased region" description="Polar residues" evidence="10">
    <location>
        <begin position="682"/>
        <end position="695"/>
    </location>
</feature>
<evidence type="ECO:0000256" key="1">
    <source>
        <dbReference type="ARBA" id="ARBA00011245"/>
    </source>
</evidence>
<dbReference type="PROSITE" id="PS50011">
    <property type="entry name" value="PROTEIN_KINASE_DOM"/>
    <property type="match status" value="1"/>
</dbReference>
<dbReference type="InterPro" id="IPR030616">
    <property type="entry name" value="Aur-like"/>
</dbReference>
<feature type="binding site" evidence="8">
    <location>
        <begin position="1244"/>
        <end position="1246"/>
    </location>
    <ligand>
        <name>ATP</name>
        <dbReference type="ChEBI" id="CHEBI:30616"/>
    </ligand>
</feature>
<dbReference type="PANTHER" id="PTHR24350">
    <property type="entry name" value="SERINE/THREONINE-PROTEIN KINASE IAL-RELATED"/>
    <property type="match status" value="1"/>
</dbReference>
<reference evidence="12" key="1">
    <citation type="submission" date="2014-11" db="EMBL/GenBank/DDBJ databases">
        <authorList>
            <person name="Otto D Thomas"/>
            <person name="Naeem Raeece"/>
        </authorList>
    </citation>
    <scope>NUCLEOTIDE SEQUENCE</scope>
</reference>
<feature type="compositionally biased region" description="Basic and acidic residues" evidence="10">
    <location>
        <begin position="440"/>
        <end position="455"/>
    </location>
</feature>
<evidence type="ECO:0000313" key="12">
    <source>
        <dbReference type="EMBL" id="CEM20310.1"/>
    </source>
</evidence>
<evidence type="ECO:0000256" key="8">
    <source>
        <dbReference type="PIRSR" id="PIRSR630616-2"/>
    </source>
</evidence>
<feature type="compositionally biased region" description="Acidic residues" evidence="10">
    <location>
        <begin position="1028"/>
        <end position="1038"/>
    </location>
</feature>
<feature type="compositionally biased region" description="Acidic residues" evidence="10">
    <location>
        <begin position="109"/>
        <end position="124"/>
    </location>
</feature>